<evidence type="ECO:0000313" key="1">
    <source>
        <dbReference type="EMBL" id="GMR39866.1"/>
    </source>
</evidence>
<dbReference type="Proteomes" id="UP001328107">
    <property type="component" value="Unassembled WGS sequence"/>
</dbReference>
<gene>
    <name evidence="1" type="ORF">PMAYCL1PPCAC_10061</name>
</gene>
<keyword evidence="2" id="KW-1185">Reference proteome</keyword>
<feature type="non-terminal residue" evidence="1">
    <location>
        <position position="86"/>
    </location>
</feature>
<dbReference type="AlphaFoldDB" id="A0AAN4ZIT3"/>
<feature type="non-terminal residue" evidence="1">
    <location>
        <position position="1"/>
    </location>
</feature>
<evidence type="ECO:0000313" key="2">
    <source>
        <dbReference type="Proteomes" id="UP001328107"/>
    </source>
</evidence>
<organism evidence="1 2">
    <name type="scientific">Pristionchus mayeri</name>
    <dbReference type="NCBI Taxonomy" id="1317129"/>
    <lineage>
        <taxon>Eukaryota</taxon>
        <taxon>Metazoa</taxon>
        <taxon>Ecdysozoa</taxon>
        <taxon>Nematoda</taxon>
        <taxon>Chromadorea</taxon>
        <taxon>Rhabditida</taxon>
        <taxon>Rhabditina</taxon>
        <taxon>Diplogasteromorpha</taxon>
        <taxon>Diplogasteroidea</taxon>
        <taxon>Neodiplogasteridae</taxon>
        <taxon>Pristionchus</taxon>
    </lineage>
</organism>
<name>A0AAN4ZIT3_9BILA</name>
<dbReference type="EMBL" id="BTRK01000003">
    <property type="protein sequence ID" value="GMR39866.1"/>
    <property type="molecule type" value="Genomic_DNA"/>
</dbReference>
<comment type="caution">
    <text evidence="1">The sequence shown here is derived from an EMBL/GenBank/DDBJ whole genome shotgun (WGS) entry which is preliminary data.</text>
</comment>
<reference evidence="2" key="1">
    <citation type="submission" date="2022-10" db="EMBL/GenBank/DDBJ databases">
        <title>Genome assembly of Pristionchus species.</title>
        <authorList>
            <person name="Yoshida K."/>
            <person name="Sommer R.J."/>
        </authorList>
    </citation>
    <scope>NUCLEOTIDE SEQUENCE [LARGE SCALE GENOMIC DNA]</scope>
    <source>
        <strain evidence="2">RS5460</strain>
    </source>
</reference>
<proteinExistence type="predicted"/>
<accession>A0AAN4ZIT3</accession>
<protein>
    <submittedName>
        <fullName evidence="1">Uncharacterized protein</fullName>
    </submittedName>
</protein>
<sequence length="86" mass="9792">QAHASPSIPFNAPACQADKDYWNMKTLSAQCPWGCPPDPNRADNKDTRTKHYLSVKLPILVHYDVYFARVTSKRNLIESFLKEIGD</sequence>